<proteinExistence type="predicted"/>
<dbReference type="STRING" id="1003.SAMN04488541_105217"/>
<dbReference type="Proteomes" id="UP000199513">
    <property type="component" value="Unassembled WGS sequence"/>
</dbReference>
<evidence type="ECO:0000313" key="1">
    <source>
        <dbReference type="EMBL" id="SFF54251.1"/>
    </source>
</evidence>
<accession>A0A1I2JNH1</accession>
<name>A0A1I2JNH1_9BACT</name>
<keyword evidence="2" id="KW-1185">Reference proteome</keyword>
<organism evidence="1 2">
    <name type="scientific">Thermoflexibacter ruber</name>
    <dbReference type="NCBI Taxonomy" id="1003"/>
    <lineage>
        <taxon>Bacteria</taxon>
        <taxon>Pseudomonadati</taxon>
        <taxon>Bacteroidota</taxon>
        <taxon>Cytophagia</taxon>
        <taxon>Cytophagales</taxon>
        <taxon>Thermoflexibacteraceae</taxon>
        <taxon>Thermoflexibacter</taxon>
    </lineage>
</organism>
<gene>
    <name evidence="1" type="ORF">SAMN04488541_105217</name>
</gene>
<reference evidence="1 2" key="1">
    <citation type="submission" date="2016-10" db="EMBL/GenBank/DDBJ databases">
        <authorList>
            <person name="de Groot N.N."/>
        </authorList>
    </citation>
    <scope>NUCLEOTIDE SEQUENCE [LARGE SCALE GENOMIC DNA]</scope>
    <source>
        <strain>GEY</strain>
        <strain evidence="2">DSM 9560</strain>
    </source>
</reference>
<dbReference type="EMBL" id="FONY01000052">
    <property type="protein sequence ID" value="SFF54251.1"/>
    <property type="molecule type" value="Genomic_DNA"/>
</dbReference>
<evidence type="ECO:0000313" key="2">
    <source>
        <dbReference type="Proteomes" id="UP000199513"/>
    </source>
</evidence>
<dbReference type="AlphaFoldDB" id="A0A1I2JNH1"/>
<sequence>MNANRFEQTVSEFRADELRTSSRAAANIRLKEILKKGALTVKRTVVHLTNSCGYTNSRASNPPFLKLL</sequence>
<protein>
    <submittedName>
        <fullName evidence="1">Uncharacterized protein</fullName>
    </submittedName>
</protein>